<evidence type="ECO:0000256" key="2">
    <source>
        <dbReference type="SAM" id="SignalP"/>
    </source>
</evidence>
<reference evidence="3" key="1">
    <citation type="journal article" date="2022" name="ISME J.">
        <title>A general approach to explore prokaryotic protein glycosylation reveals the unique surface layer modulation of an anammox bacterium.</title>
        <authorList>
            <person name="Pabst M."/>
            <person name="Grouzdev D.S."/>
            <person name="Lawson C.E."/>
            <person name="Kleikamp H.B.C."/>
            <person name="de Ram C."/>
            <person name="Louwen R."/>
            <person name="Lin Y.M."/>
            <person name="Lucker S."/>
            <person name="van Loosdrecht M.C.M."/>
            <person name="Laureni M."/>
        </authorList>
    </citation>
    <scope>NUCLEOTIDE SEQUENCE</scope>
    <source>
        <strain evidence="3">BROCD043</strain>
    </source>
</reference>
<dbReference type="InterPro" id="IPR008965">
    <property type="entry name" value="CBM2/CBM3_carb-bd_dom_sf"/>
</dbReference>
<sequence>MVKKMLVRTISLILLPLAFVCLFASNVNAQDNSAKITFETEDVTVDIGQDVQVKVVYSGSFDSNGVSLQLSYNPEQLTVVSIKGETDTLSVGTTIENGLAGIDLAKAESFQDGDVLAVITVRLLTEKDTTLKLLSTSRIVGIEEQTPEQELGVKFAYPELFLATNETTENDNNYEEFQPAIAIILMVVGSIILSVALIALFIVSLKSKPNVSTKM</sequence>
<keyword evidence="2" id="KW-0732">Signal</keyword>
<evidence type="ECO:0000313" key="4">
    <source>
        <dbReference type="Proteomes" id="UP000781173"/>
    </source>
</evidence>
<dbReference type="GO" id="GO:0030246">
    <property type="term" value="F:carbohydrate binding"/>
    <property type="evidence" value="ECO:0007669"/>
    <property type="project" value="InterPro"/>
</dbReference>
<name>A0A952AJ47_9BACT</name>
<dbReference type="AlphaFoldDB" id="A0A952AJ47"/>
<evidence type="ECO:0008006" key="5">
    <source>
        <dbReference type="Google" id="ProtNLM"/>
    </source>
</evidence>
<keyword evidence="1" id="KW-0472">Membrane</keyword>
<evidence type="ECO:0000256" key="1">
    <source>
        <dbReference type="SAM" id="Phobius"/>
    </source>
</evidence>
<feature type="transmembrane region" description="Helical" evidence="1">
    <location>
        <begin position="180"/>
        <end position="205"/>
    </location>
</feature>
<keyword evidence="1" id="KW-0812">Transmembrane</keyword>
<proteinExistence type="predicted"/>
<feature type="chain" id="PRO_5037902969" description="Cohesin domain-containing protein" evidence="2">
    <location>
        <begin position="30"/>
        <end position="215"/>
    </location>
</feature>
<feature type="signal peptide" evidence="2">
    <location>
        <begin position="1"/>
        <end position="29"/>
    </location>
</feature>
<dbReference type="SUPFAM" id="SSF49384">
    <property type="entry name" value="Carbohydrate-binding domain"/>
    <property type="match status" value="1"/>
</dbReference>
<evidence type="ECO:0000313" key="3">
    <source>
        <dbReference type="EMBL" id="MBW7954081.1"/>
    </source>
</evidence>
<gene>
    <name evidence="3" type="ORF">H3C67_04830</name>
</gene>
<keyword evidence="1" id="KW-1133">Transmembrane helix</keyword>
<dbReference type="Proteomes" id="UP000781173">
    <property type="component" value="Unassembled WGS sequence"/>
</dbReference>
<comment type="caution">
    <text evidence="3">The sequence shown here is derived from an EMBL/GenBank/DDBJ whole genome shotgun (WGS) entry which is preliminary data.</text>
</comment>
<accession>A0A952AJ47</accession>
<organism evidence="3 4">
    <name type="scientific">Candidatus Dojkabacteria bacterium</name>
    <dbReference type="NCBI Taxonomy" id="2099670"/>
    <lineage>
        <taxon>Bacteria</taxon>
        <taxon>Candidatus Dojkabacteria</taxon>
    </lineage>
</organism>
<dbReference type="EMBL" id="JACFOF010000015">
    <property type="protein sequence ID" value="MBW7954081.1"/>
    <property type="molecule type" value="Genomic_DNA"/>
</dbReference>
<dbReference type="Gene3D" id="2.60.40.680">
    <property type="match status" value="1"/>
</dbReference>
<protein>
    <recommendedName>
        <fullName evidence="5">Cohesin domain-containing protein</fullName>
    </recommendedName>
</protein>